<evidence type="ECO:0000259" key="2">
    <source>
        <dbReference type="Pfam" id="PF13439"/>
    </source>
</evidence>
<dbReference type="Pfam" id="PF13439">
    <property type="entry name" value="Glyco_transf_4"/>
    <property type="match status" value="1"/>
</dbReference>
<dbReference type="EMBL" id="NEVM01000005">
    <property type="protein sequence ID" value="OZI30519.1"/>
    <property type="molecule type" value="Genomic_DNA"/>
</dbReference>
<dbReference type="GO" id="GO:0016757">
    <property type="term" value="F:glycosyltransferase activity"/>
    <property type="evidence" value="ECO:0007669"/>
    <property type="project" value="InterPro"/>
</dbReference>
<evidence type="ECO:0000313" key="3">
    <source>
        <dbReference type="EMBL" id="OZI30519.1"/>
    </source>
</evidence>
<dbReference type="OrthoDB" id="570545at2"/>
<evidence type="ECO:0000313" key="4">
    <source>
        <dbReference type="Proteomes" id="UP000216020"/>
    </source>
</evidence>
<dbReference type="PANTHER" id="PTHR12526">
    <property type="entry name" value="GLYCOSYLTRANSFERASE"/>
    <property type="match status" value="1"/>
</dbReference>
<evidence type="ECO:0000259" key="1">
    <source>
        <dbReference type="Pfam" id="PF00534"/>
    </source>
</evidence>
<dbReference type="RefSeq" id="WP_094854943.1">
    <property type="nucleotide sequence ID" value="NZ_NEVM01000005.1"/>
</dbReference>
<dbReference type="AlphaFoldDB" id="A0A261RZJ7"/>
<comment type="caution">
    <text evidence="3">The sequence shown here is derived from an EMBL/GenBank/DDBJ whole genome shotgun (WGS) entry which is preliminary data.</text>
</comment>
<dbReference type="InterPro" id="IPR001296">
    <property type="entry name" value="Glyco_trans_1"/>
</dbReference>
<keyword evidence="4" id="KW-1185">Reference proteome</keyword>
<dbReference type="Gene3D" id="3.40.50.2000">
    <property type="entry name" value="Glycogen Phosphorylase B"/>
    <property type="match status" value="2"/>
</dbReference>
<organism evidence="3 4">
    <name type="scientific">Bordetella genomosp. 10</name>
    <dbReference type="NCBI Taxonomy" id="1416804"/>
    <lineage>
        <taxon>Bacteria</taxon>
        <taxon>Pseudomonadati</taxon>
        <taxon>Pseudomonadota</taxon>
        <taxon>Betaproteobacteria</taxon>
        <taxon>Burkholderiales</taxon>
        <taxon>Alcaligenaceae</taxon>
        <taxon>Bordetella</taxon>
    </lineage>
</organism>
<protein>
    <submittedName>
        <fullName evidence="3">Glycosyl transferase</fullName>
    </submittedName>
</protein>
<dbReference type="SUPFAM" id="SSF53756">
    <property type="entry name" value="UDP-Glycosyltransferase/glycogen phosphorylase"/>
    <property type="match status" value="1"/>
</dbReference>
<dbReference type="Pfam" id="PF00534">
    <property type="entry name" value="Glycos_transf_1"/>
    <property type="match status" value="1"/>
</dbReference>
<name>A0A261RZJ7_9BORD</name>
<dbReference type="CDD" id="cd03811">
    <property type="entry name" value="GT4_GT28_WabH-like"/>
    <property type="match status" value="1"/>
</dbReference>
<dbReference type="Proteomes" id="UP000216020">
    <property type="component" value="Unassembled WGS sequence"/>
</dbReference>
<accession>A0A261RZJ7</accession>
<gene>
    <name evidence="3" type="ORF">CAL29_21105</name>
</gene>
<reference evidence="4" key="1">
    <citation type="submission" date="2017-05" db="EMBL/GenBank/DDBJ databases">
        <title>Complete and WGS of Bordetella genogroups.</title>
        <authorList>
            <person name="Spilker T."/>
            <person name="Lipuma J."/>
        </authorList>
    </citation>
    <scope>NUCLEOTIDE SEQUENCE [LARGE SCALE GENOMIC DNA]</scope>
    <source>
        <strain evidence="4">AU16122</strain>
    </source>
</reference>
<keyword evidence="3" id="KW-0808">Transferase</keyword>
<feature type="domain" description="Glycosyl transferase family 1" evidence="1">
    <location>
        <begin position="196"/>
        <end position="346"/>
    </location>
</feature>
<feature type="domain" description="Glycosyltransferase subfamily 4-like N-terminal" evidence="2">
    <location>
        <begin position="14"/>
        <end position="180"/>
    </location>
</feature>
<sequence length="374" mass="41152">MVDILFVVPDLHRGGVGRCVYSMVEELPGHNVTTSLFCLREIEHEFSPSRAAITRAYSRKLSNRSMQLRAPLAWFKLLAAIRREQPAVVCSHGLLCNLMVAAARRVMPGAFRSVAFEHNSPSAHYRSTEKGQLKRMLLRLCYGAHDTVVGVSQGVVRDLVTMVPALRKKCRHVYNGVPLDNVREQARAGSSPLPDDGTLHVVSIGRLVHTKGYQTLIDAAVLLDDPSISFTVIGEGPQRDELERKIQGLTTRSRIRLAGHVDNPFPALAAADIFLSVSERESFGLSLVEALCLGVPVIATDCPSGPAEILDDGRFGELVPVGDAAAVARAIRQLAQDRARRQHLSDLGPRRAQDFSLEQHCHNVVDLFQPLMQR</sequence>
<dbReference type="PANTHER" id="PTHR12526:SF630">
    <property type="entry name" value="GLYCOSYLTRANSFERASE"/>
    <property type="match status" value="1"/>
</dbReference>
<dbReference type="InterPro" id="IPR028098">
    <property type="entry name" value="Glyco_trans_4-like_N"/>
</dbReference>
<proteinExistence type="predicted"/>